<feature type="transmembrane region" description="Helical" evidence="2">
    <location>
        <begin position="281"/>
        <end position="308"/>
    </location>
</feature>
<keyword evidence="2" id="KW-0472">Membrane</keyword>
<dbReference type="PANTHER" id="PTHR40057:SF1">
    <property type="entry name" value="SLR1162 PROTEIN"/>
    <property type="match status" value="1"/>
</dbReference>
<organism evidence="3">
    <name type="scientific">Methylobacterium bullatum</name>
    <dbReference type="NCBI Taxonomy" id="570505"/>
    <lineage>
        <taxon>Bacteria</taxon>
        <taxon>Pseudomonadati</taxon>
        <taxon>Pseudomonadota</taxon>
        <taxon>Alphaproteobacteria</taxon>
        <taxon>Hyphomicrobiales</taxon>
        <taxon>Methylobacteriaceae</taxon>
        <taxon>Methylobacterium</taxon>
    </lineage>
</organism>
<dbReference type="PANTHER" id="PTHR40057">
    <property type="entry name" value="SLR1162 PROTEIN"/>
    <property type="match status" value="1"/>
</dbReference>
<gene>
    <name evidence="3" type="ORF">MBUL_03373</name>
</gene>
<proteinExistence type="predicted"/>
<name>A0A679JAZ7_9HYPH</name>
<evidence type="ECO:0008006" key="4">
    <source>
        <dbReference type="Google" id="ProtNLM"/>
    </source>
</evidence>
<feature type="transmembrane region" description="Helical" evidence="2">
    <location>
        <begin position="320"/>
        <end position="340"/>
    </location>
</feature>
<evidence type="ECO:0000256" key="2">
    <source>
        <dbReference type="SAM" id="Phobius"/>
    </source>
</evidence>
<protein>
    <recommendedName>
        <fullName evidence="4">ABM domain-containing protein</fullName>
    </recommendedName>
</protein>
<dbReference type="AlphaFoldDB" id="A0A679JAZ7"/>
<dbReference type="EMBL" id="LR743504">
    <property type="protein sequence ID" value="CAA2105804.1"/>
    <property type="molecule type" value="Genomic_DNA"/>
</dbReference>
<accession>A0A679JAZ7</accession>
<feature type="region of interest" description="Disordered" evidence="1">
    <location>
        <begin position="1"/>
        <end position="26"/>
    </location>
</feature>
<evidence type="ECO:0000313" key="3">
    <source>
        <dbReference type="EMBL" id="CAA2105804.1"/>
    </source>
</evidence>
<sequence>MYEPGAIEIPNAGEAPGSRRDSSRSMHVGAMQVGATKAVATKLTVPPGMEACFAAWQAEFTRVVSASQDFVSLEIIPAFSGSSEWQIIQRFRSPEALTRWIEDETRTALLADLSALEGDGKTSRVDEAAPDYHSTTTVTEVITTIVKAGQEEAFRRWAERIQQVQARFPGYMGTLVQAPLSSDVPYWTTLVRFEGPAFLDSWLQSAERKAILAEATPQVSTWQSHRMSNPFAGWFANEQRLAPPPAWKQTCLVLLVLFPVVMLEIRFLSPLLNGVPLAVSTFIGNAISVSLVSWPLMAVAIFGLGWWLRPDPRTRWRTELLGGTVLAALYAVELFVFSRFM</sequence>
<evidence type="ECO:0000256" key="1">
    <source>
        <dbReference type="SAM" id="MobiDB-lite"/>
    </source>
</evidence>
<keyword evidence="2" id="KW-0812">Transmembrane</keyword>
<dbReference type="SUPFAM" id="SSF54909">
    <property type="entry name" value="Dimeric alpha+beta barrel"/>
    <property type="match status" value="2"/>
</dbReference>
<dbReference type="InterPro" id="IPR011008">
    <property type="entry name" value="Dimeric_a/b-barrel"/>
</dbReference>
<dbReference type="Gene3D" id="3.30.70.100">
    <property type="match status" value="1"/>
</dbReference>
<reference evidence="3" key="1">
    <citation type="submission" date="2019-12" db="EMBL/GenBank/DDBJ databases">
        <authorList>
            <person name="Cremers G."/>
        </authorList>
    </citation>
    <scope>NUCLEOTIDE SEQUENCE</scope>
    <source>
        <strain evidence="3">Mbul1</strain>
    </source>
</reference>
<dbReference type="InterPro" id="IPR038762">
    <property type="entry name" value="ABM_predict"/>
</dbReference>
<keyword evidence="2" id="KW-1133">Transmembrane helix</keyword>